<dbReference type="Gene3D" id="2.40.128.110">
    <property type="entry name" value="Lipid/polyisoprenoid-binding, YceI-like"/>
    <property type="match status" value="1"/>
</dbReference>
<keyword evidence="3" id="KW-1185">Reference proteome</keyword>
<protein>
    <submittedName>
        <fullName evidence="2">YceI family protein</fullName>
    </submittedName>
</protein>
<dbReference type="InterPro" id="IPR036761">
    <property type="entry name" value="TTHA0802/YceI-like_sf"/>
</dbReference>
<feature type="domain" description="Lipid/polyisoprenoid-binding YceI-like" evidence="1">
    <location>
        <begin position="44"/>
        <end position="209"/>
    </location>
</feature>
<comment type="caution">
    <text evidence="2">The sequence shown here is derived from an EMBL/GenBank/DDBJ whole genome shotgun (WGS) entry which is preliminary data.</text>
</comment>
<organism evidence="2 3">
    <name type="scientific">Aureibaculum marinum</name>
    <dbReference type="NCBI Taxonomy" id="2487930"/>
    <lineage>
        <taxon>Bacteria</taxon>
        <taxon>Pseudomonadati</taxon>
        <taxon>Bacteroidota</taxon>
        <taxon>Flavobacteriia</taxon>
        <taxon>Flavobacteriales</taxon>
        <taxon>Flavobacteriaceae</taxon>
        <taxon>Aureibaculum</taxon>
    </lineage>
</organism>
<dbReference type="OrthoDB" id="9794147at2"/>
<gene>
    <name evidence="2" type="ORF">EGM88_01590</name>
</gene>
<dbReference type="PANTHER" id="PTHR34406">
    <property type="entry name" value="PROTEIN YCEI"/>
    <property type="match status" value="1"/>
</dbReference>
<dbReference type="SUPFAM" id="SSF101874">
    <property type="entry name" value="YceI-like"/>
    <property type="match status" value="1"/>
</dbReference>
<dbReference type="SMART" id="SM00867">
    <property type="entry name" value="YceI"/>
    <property type="match status" value="1"/>
</dbReference>
<proteinExistence type="predicted"/>
<evidence type="ECO:0000259" key="1">
    <source>
        <dbReference type="SMART" id="SM00867"/>
    </source>
</evidence>
<dbReference type="AlphaFoldDB" id="A0A3N4NUD3"/>
<dbReference type="EMBL" id="RPFJ01000002">
    <property type="protein sequence ID" value="RPD99982.1"/>
    <property type="molecule type" value="Genomic_DNA"/>
</dbReference>
<dbReference type="Pfam" id="PF04264">
    <property type="entry name" value="YceI"/>
    <property type="match status" value="1"/>
</dbReference>
<evidence type="ECO:0000313" key="3">
    <source>
        <dbReference type="Proteomes" id="UP000270856"/>
    </source>
</evidence>
<dbReference type="PANTHER" id="PTHR34406:SF1">
    <property type="entry name" value="PROTEIN YCEI"/>
    <property type="match status" value="1"/>
</dbReference>
<dbReference type="Proteomes" id="UP000270856">
    <property type="component" value="Unassembled WGS sequence"/>
</dbReference>
<evidence type="ECO:0000313" key="2">
    <source>
        <dbReference type="EMBL" id="RPD99982.1"/>
    </source>
</evidence>
<name>A0A3N4NUD3_9FLAO</name>
<sequence>MPIFYFCGININRIKMTNMKLLHAKVFSFIIIFLMTSSFIQAQDFNLSNSESSIKVLGTSNVHDWELKSEKQTGSLVVENLDNFQLKGLNVTITTESLKSGKSGMDKNTYKALKTKSYKTINFQLAEVKKVENNGSKKFKVTTTGDLTIAGVKKRVSLDFSATVSGNTITLTGEKTLKMTDYKVDPPTALLGAISTGDEVTIKFSTIFK</sequence>
<accession>A0A3N4NUD3</accession>
<reference evidence="2 3" key="1">
    <citation type="submission" date="2018-11" db="EMBL/GenBank/DDBJ databases">
        <title>Aureibaculum marinum gen. nov., sp. nov., a member of the family Flavobacteriaceae isolated from the Bohai Sea.</title>
        <authorList>
            <person name="Ji X."/>
        </authorList>
    </citation>
    <scope>NUCLEOTIDE SEQUENCE [LARGE SCALE GENOMIC DNA]</scope>
    <source>
        <strain evidence="2 3">BH-SD17</strain>
    </source>
</reference>
<dbReference type="InterPro" id="IPR007372">
    <property type="entry name" value="Lipid/polyisoprenoid-bd_YceI"/>
</dbReference>